<dbReference type="AlphaFoldDB" id="A0A3M2RW27"/>
<dbReference type="Pfam" id="PF24969">
    <property type="entry name" value="LRR_15"/>
    <property type="match status" value="1"/>
</dbReference>
<dbReference type="EMBL" id="NKUJ01000241">
    <property type="protein sequence ID" value="RMJ09459.1"/>
    <property type="molecule type" value="Genomic_DNA"/>
</dbReference>
<evidence type="ECO:0000259" key="2">
    <source>
        <dbReference type="Pfam" id="PF24969"/>
    </source>
</evidence>
<dbReference type="PROSITE" id="PS00079">
    <property type="entry name" value="MULTICOPPER_OXIDASE1"/>
    <property type="match status" value="1"/>
</dbReference>
<keyword evidence="4" id="KW-1185">Reference proteome</keyword>
<feature type="domain" description="Leucine-rich repeat" evidence="2">
    <location>
        <begin position="303"/>
        <end position="482"/>
    </location>
</feature>
<evidence type="ECO:0000256" key="1">
    <source>
        <dbReference type="ARBA" id="ARBA00022723"/>
    </source>
</evidence>
<sequence length="507" mass="57526">MKPSLNNLPVEILVEILGQFCLHCRNEFHEPAGLDVSFQHENDARPKQDPYEHSWYALDRDALFSISLSCRKLHRLAQGILYHEFVLGYGDSVCSRVYNFDGRLASFMRTVGRRRDLAAKVRKVAIHPLLMGNLGTKEVRDLLLESARVLGIDLVQTWKRRIVEASTTELRQCHWFYGEFLRIFLTPGVENHRQVILDVWQLPLDFKIVESELIAILIALLPNVDHLSLWQDQQSKLHLCPSAFRALGITSLPKLKTLETEINPHPILALATGLETLNVREFLPYLNQDFDLPNLKTLRLAHMTCKKENVLAIISRCTGGLGAFLYEQEAVEVTPDTDDDYLTPSQAVDALKPHRKTLETLHLDFRCIYDAPPPNPTFFSLQDFCSLKRLLVSTAAIFYSPPANSYTQEKDRDCIWSRLPTSIVSLHLIKDEATKLEAIQEGLIGLADMKKPHPKIFPHLVQIHLGVRDKLDEAVDRIMDAAGITLTVGFLPTSSKRPIRAEPLLGL</sequence>
<evidence type="ECO:0000313" key="3">
    <source>
        <dbReference type="EMBL" id="RMJ09459.1"/>
    </source>
</evidence>
<reference evidence="3 4" key="1">
    <citation type="submission" date="2017-06" db="EMBL/GenBank/DDBJ databases">
        <title>Comparative genomic analysis of Ambrosia Fusariam Clade fungi.</title>
        <authorList>
            <person name="Stajich J.E."/>
            <person name="Carrillo J."/>
            <person name="Kijimoto T."/>
            <person name="Eskalen A."/>
            <person name="O'Donnell K."/>
            <person name="Kasson M."/>
        </authorList>
    </citation>
    <scope>NUCLEOTIDE SEQUENCE [LARGE SCALE GENOMIC DNA]</scope>
    <source>
        <strain evidence="3">UCR3666</strain>
    </source>
</reference>
<name>A0A3M2RW27_9HYPO</name>
<organism evidence="3 4">
    <name type="scientific">Fusarium kuroshium</name>
    <dbReference type="NCBI Taxonomy" id="2010991"/>
    <lineage>
        <taxon>Eukaryota</taxon>
        <taxon>Fungi</taxon>
        <taxon>Dikarya</taxon>
        <taxon>Ascomycota</taxon>
        <taxon>Pezizomycotina</taxon>
        <taxon>Sordariomycetes</taxon>
        <taxon>Hypocreomycetidae</taxon>
        <taxon>Hypocreales</taxon>
        <taxon>Nectriaceae</taxon>
        <taxon>Fusarium</taxon>
        <taxon>Fusarium solani species complex</taxon>
    </lineage>
</organism>
<dbReference type="OrthoDB" id="2520703at2759"/>
<accession>A0A3M2RW27</accession>
<dbReference type="InterPro" id="IPR033138">
    <property type="entry name" value="Cu_oxidase_CS"/>
</dbReference>
<dbReference type="Proteomes" id="UP000277212">
    <property type="component" value="Unassembled WGS sequence"/>
</dbReference>
<gene>
    <name evidence="3" type="ORF">CDV36_010908</name>
</gene>
<protein>
    <recommendedName>
        <fullName evidence="2">Leucine-rich repeat domain-containing protein</fullName>
    </recommendedName>
</protein>
<evidence type="ECO:0000313" key="4">
    <source>
        <dbReference type="Proteomes" id="UP000277212"/>
    </source>
</evidence>
<dbReference type="GO" id="GO:0046872">
    <property type="term" value="F:metal ion binding"/>
    <property type="evidence" value="ECO:0007669"/>
    <property type="project" value="UniProtKB-KW"/>
</dbReference>
<proteinExistence type="predicted"/>
<dbReference type="InterPro" id="IPR056867">
    <property type="entry name" value="LRR_15"/>
</dbReference>
<comment type="caution">
    <text evidence="3">The sequence shown here is derived from an EMBL/GenBank/DDBJ whole genome shotgun (WGS) entry which is preliminary data.</text>
</comment>
<keyword evidence="1" id="KW-0479">Metal-binding</keyword>
<dbReference type="STRING" id="2010991.A0A3M2RW27"/>